<dbReference type="InterPro" id="IPR049874">
    <property type="entry name" value="ROK_cs"/>
</dbReference>
<dbReference type="InterPro" id="IPR043129">
    <property type="entry name" value="ATPase_NBD"/>
</dbReference>
<evidence type="ECO:0000256" key="6">
    <source>
        <dbReference type="ARBA" id="ARBA00022777"/>
    </source>
</evidence>
<dbReference type="Gene3D" id="3.30.420.40">
    <property type="match status" value="2"/>
</dbReference>
<dbReference type="EC" id="2.7.1.2" evidence="2"/>
<keyword evidence="6 9" id="KW-0418">Kinase</keyword>
<evidence type="ECO:0000256" key="2">
    <source>
        <dbReference type="ARBA" id="ARBA00012323"/>
    </source>
</evidence>
<organism evidence="9 10">
    <name type="scientific">Paenactinomyces guangxiensis</name>
    <dbReference type="NCBI Taxonomy" id="1490290"/>
    <lineage>
        <taxon>Bacteria</taxon>
        <taxon>Bacillati</taxon>
        <taxon>Bacillota</taxon>
        <taxon>Bacilli</taxon>
        <taxon>Bacillales</taxon>
        <taxon>Thermoactinomycetaceae</taxon>
        <taxon>Paenactinomyces</taxon>
    </lineage>
</organism>
<dbReference type="PANTHER" id="PTHR18964:SF149">
    <property type="entry name" value="BIFUNCTIONAL UDP-N-ACETYLGLUCOSAMINE 2-EPIMERASE_N-ACETYLMANNOSAMINE KINASE"/>
    <property type="match status" value="1"/>
</dbReference>
<proteinExistence type="inferred from homology"/>
<gene>
    <name evidence="9" type="ORF">H1191_18195</name>
</gene>
<accession>A0A7W2AAT2</accession>
<dbReference type="EMBL" id="JACEIQ010000026">
    <property type="protein sequence ID" value="MBA4496203.1"/>
    <property type="molecule type" value="Genomic_DNA"/>
</dbReference>
<reference evidence="9 10" key="1">
    <citation type="submission" date="2020-07" db="EMBL/GenBank/DDBJ databases">
        <authorList>
            <person name="Feng H."/>
        </authorList>
    </citation>
    <scope>NUCLEOTIDE SEQUENCE [LARGE SCALE GENOMIC DNA]</scope>
    <source>
        <strain evidence="10">s-10</strain>
    </source>
</reference>
<name>A0A7W2AAT2_9BACL</name>
<dbReference type="NCBIfam" id="TIGR00744">
    <property type="entry name" value="ROK_glcA_fam"/>
    <property type="match status" value="1"/>
</dbReference>
<evidence type="ECO:0000256" key="4">
    <source>
        <dbReference type="ARBA" id="ARBA00022679"/>
    </source>
</evidence>
<dbReference type="GO" id="GO:0005524">
    <property type="term" value="F:ATP binding"/>
    <property type="evidence" value="ECO:0007669"/>
    <property type="project" value="UniProtKB-KW"/>
</dbReference>
<dbReference type="Proteomes" id="UP000535491">
    <property type="component" value="Unassembled WGS sequence"/>
</dbReference>
<dbReference type="InterPro" id="IPR004654">
    <property type="entry name" value="ROK_glcA"/>
</dbReference>
<keyword evidence="5" id="KW-0547">Nucleotide-binding</keyword>
<evidence type="ECO:0000256" key="7">
    <source>
        <dbReference type="ARBA" id="ARBA00022840"/>
    </source>
</evidence>
<protein>
    <recommendedName>
        <fullName evidence="3">Glucokinase</fullName>
        <ecNumber evidence="2">2.7.1.2</ecNumber>
    </recommendedName>
    <alternativeName>
        <fullName evidence="8">Glucose kinase</fullName>
    </alternativeName>
</protein>
<dbReference type="SUPFAM" id="SSF53067">
    <property type="entry name" value="Actin-like ATPase domain"/>
    <property type="match status" value="1"/>
</dbReference>
<evidence type="ECO:0000256" key="1">
    <source>
        <dbReference type="ARBA" id="ARBA00006479"/>
    </source>
</evidence>
<evidence type="ECO:0000313" key="9">
    <source>
        <dbReference type="EMBL" id="MBA4496203.1"/>
    </source>
</evidence>
<dbReference type="GO" id="GO:0004340">
    <property type="term" value="F:glucokinase activity"/>
    <property type="evidence" value="ECO:0007669"/>
    <property type="project" value="UniProtKB-EC"/>
</dbReference>
<sequence length="320" mass="33269">MMEKRYIGVDLGGTSMKMGVVDGTGHIVCEMEQPTLGQEGPDGVIKRMISHARDLANQSGTPWDQIGGIGVGLPGFLDIPNGVVKHLTNLGWNEVPIRDRLQAAWELPVVINNDANVAALGEAWCGAGAGVDDVVCITLGTGVGGGIIAGGRLIQGMNGFAGEIGHIQMDPRGYQCNCGQTGCLETISSATGMVRMAMEGLNEGRVSILKEMVPGQNQLTTRDLFAAAARNDKLAQEVIDRAIDALARALAILSVVLNPARFIIGGGVSKAGDALFEPLRLAYGKVTQKNAAQGVEILPAKLGNQAGIIGAAGLIARSPN</sequence>
<evidence type="ECO:0000256" key="5">
    <source>
        <dbReference type="ARBA" id="ARBA00022741"/>
    </source>
</evidence>
<dbReference type="Pfam" id="PF00480">
    <property type="entry name" value="ROK"/>
    <property type="match status" value="1"/>
</dbReference>
<comment type="similarity">
    <text evidence="1">Belongs to the ROK (NagC/XylR) family.</text>
</comment>
<dbReference type="PROSITE" id="PS01125">
    <property type="entry name" value="ROK"/>
    <property type="match status" value="1"/>
</dbReference>
<dbReference type="GO" id="GO:0005737">
    <property type="term" value="C:cytoplasm"/>
    <property type="evidence" value="ECO:0007669"/>
    <property type="project" value="InterPro"/>
</dbReference>
<comment type="caution">
    <text evidence="9">The sequence shown here is derived from an EMBL/GenBank/DDBJ whole genome shotgun (WGS) entry which is preliminary data.</text>
</comment>
<keyword evidence="10" id="KW-1185">Reference proteome</keyword>
<dbReference type="InterPro" id="IPR000600">
    <property type="entry name" value="ROK"/>
</dbReference>
<evidence type="ECO:0000256" key="8">
    <source>
        <dbReference type="ARBA" id="ARBA00032386"/>
    </source>
</evidence>
<dbReference type="GO" id="GO:0006096">
    <property type="term" value="P:glycolytic process"/>
    <property type="evidence" value="ECO:0007669"/>
    <property type="project" value="InterPro"/>
</dbReference>
<dbReference type="PANTHER" id="PTHR18964">
    <property type="entry name" value="ROK (REPRESSOR, ORF, KINASE) FAMILY"/>
    <property type="match status" value="1"/>
</dbReference>
<keyword evidence="7" id="KW-0067">ATP-binding</keyword>
<evidence type="ECO:0000313" key="10">
    <source>
        <dbReference type="Proteomes" id="UP000535491"/>
    </source>
</evidence>
<dbReference type="AlphaFoldDB" id="A0A7W2AAT2"/>
<evidence type="ECO:0000256" key="3">
    <source>
        <dbReference type="ARBA" id="ARBA00014701"/>
    </source>
</evidence>
<keyword evidence="4 9" id="KW-0808">Transferase</keyword>